<dbReference type="AlphaFoldDB" id="A0A8H3WXN6"/>
<feature type="transmembrane region" description="Helical" evidence="5">
    <location>
        <begin position="223"/>
        <end position="241"/>
    </location>
</feature>
<evidence type="ECO:0000313" key="8">
    <source>
        <dbReference type="Proteomes" id="UP000439903"/>
    </source>
</evidence>
<keyword evidence="2 4" id="KW-0808">Transferase</keyword>
<dbReference type="Pfam" id="PF01564">
    <property type="entry name" value="Spermine_synth"/>
    <property type="match status" value="1"/>
</dbReference>
<dbReference type="PANTHER" id="PTHR43317">
    <property type="entry name" value="THERMOSPERMINE SYNTHASE ACAULIS5"/>
    <property type="match status" value="1"/>
</dbReference>
<dbReference type="InterPro" id="IPR030374">
    <property type="entry name" value="PABS"/>
</dbReference>
<reference evidence="7 8" key="1">
    <citation type="journal article" date="2019" name="Environ. Microbiol.">
        <title>At the nexus of three kingdoms: the genome of the mycorrhizal fungus Gigaspora margarita provides insights into plant, endobacterial and fungal interactions.</title>
        <authorList>
            <person name="Venice F."/>
            <person name="Ghignone S."/>
            <person name="Salvioli di Fossalunga A."/>
            <person name="Amselem J."/>
            <person name="Novero M."/>
            <person name="Xianan X."/>
            <person name="Sedzielewska Toro K."/>
            <person name="Morin E."/>
            <person name="Lipzen A."/>
            <person name="Grigoriev I.V."/>
            <person name="Henrissat B."/>
            <person name="Martin F.M."/>
            <person name="Bonfante P."/>
        </authorList>
    </citation>
    <scope>NUCLEOTIDE SEQUENCE [LARGE SCALE GENOMIC DNA]</scope>
    <source>
        <strain evidence="7 8">BEG34</strain>
    </source>
</reference>
<feature type="transmembrane region" description="Helical" evidence="5">
    <location>
        <begin position="116"/>
        <end position="133"/>
    </location>
</feature>
<feature type="transmembrane region" description="Helical" evidence="5">
    <location>
        <begin position="253"/>
        <end position="277"/>
    </location>
</feature>
<feature type="transmembrane region" description="Helical" evidence="5">
    <location>
        <begin position="193"/>
        <end position="211"/>
    </location>
</feature>
<keyword evidence="5" id="KW-0812">Transmembrane</keyword>
<keyword evidence="3 4" id="KW-0620">Polyamine biosynthesis</keyword>
<keyword evidence="8" id="KW-1185">Reference proteome</keyword>
<feature type="transmembrane region" description="Helical" evidence="5">
    <location>
        <begin position="154"/>
        <end position="173"/>
    </location>
</feature>
<dbReference type="SUPFAM" id="SSF53335">
    <property type="entry name" value="S-adenosyl-L-methionine-dependent methyltransferases"/>
    <property type="match status" value="1"/>
</dbReference>
<keyword evidence="7" id="KW-0489">Methyltransferase</keyword>
<keyword evidence="5" id="KW-1133">Transmembrane helix</keyword>
<feature type="active site" description="Proton acceptor" evidence="4">
    <location>
        <position position="479"/>
    </location>
</feature>
<gene>
    <name evidence="7" type="ORF">F8M41_012877</name>
</gene>
<protein>
    <submittedName>
        <fullName evidence="7">S-adenosyl-L-methionine-dependent methyltransferase</fullName>
    </submittedName>
</protein>
<evidence type="ECO:0000259" key="6">
    <source>
        <dbReference type="PROSITE" id="PS51006"/>
    </source>
</evidence>
<comment type="similarity">
    <text evidence="1">Belongs to the spermidine/spermine synthase family.</text>
</comment>
<dbReference type="OrthoDB" id="2016285at2759"/>
<evidence type="ECO:0000256" key="3">
    <source>
        <dbReference type="ARBA" id="ARBA00023115"/>
    </source>
</evidence>
<feature type="transmembrane region" description="Helical" evidence="5">
    <location>
        <begin position="298"/>
        <end position="318"/>
    </location>
</feature>
<evidence type="ECO:0000256" key="5">
    <source>
        <dbReference type="SAM" id="Phobius"/>
    </source>
</evidence>
<dbReference type="GO" id="GO:0006596">
    <property type="term" value="P:polyamine biosynthetic process"/>
    <property type="evidence" value="ECO:0007669"/>
    <property type="project" value="UniProtKB-UniRule"/>
</dbReference>
<dbReference type="CDD" id="cd02440">
    <property type="entry name" value="AdoMet_MTases"/>
    <property type="match status" value="1"/>
</dbReference>
<dbReference type="Gene3D" id="3.40.50.150">
    <property type="entry name" value="Vaccinia Virus protein VP39"/>
    <property type="match status" value="1"/>
</dbReference>
<evidence type="ECO:0000313" key="7">
    <source>
        <dbReference type="EMBL" id="KAF0374319.1"/>
    </source>
</evidence>
<keyword evidence="5" id="KW-0472">Membrane</keyword>
<evidence type="ECO:0000256" key="4">
    <source>
        <dbReference type="PROSITE-ProRule" id="PRU00354"/>
    </source>
</evidence>
<dbReference type="InterPro" id="IPR029063">
    <property type="entry name" value="SAM-dependent_MTases_sf"/>
</dbReference>
<dbReference type="PROSITE" id="PS51006">
    <property type="entry name" value="PABS_2"/>
    <property type="match status" value="1"/>
</dbReference>
<evidence type="ECO:0000256" key="2">
    <source>
        <dbReference type="ARBA" id="ARBA00022679"/>
    </source>
</evidence>
<feature type="transmembrane region" description="Helical" evidence="5">
    <location>
        <begin position="79"/>
        <end position="96"/>
    </location>
</feature>
<comment type="caution">
    <text evidence="7">The sequence shown here is derived from an EMBL/GenBank/DDBJ whole genome shotgun (WGS) entry which is preliminary data.</text>
</comment>
<sequence length="639" mass="73171">MRYRMGNIKKDQYSHIRTICNSYNFNVNLSIFTSFISIMSRRRQQKSSSSSSNQNLLYKQQQSDDKITSITHLCTLPRATFLIITPILVSVILQVSPNYVEPIYGNVFSTIYFNEIALSSLTFGIIIGIGFIAKTKSLSQITRDNEINSALISGIDWCGILFALSPIIVRALFHISGLLGPYIGPHVTQFGLAYPIMLSIGFLNVMACARLSREQRRPIFRWMLYVIIHFTIIITLIYVLYSVMTRGRSCRRLYFSGLLLALVGTVFKLLWCIYGELSLEGDASQRRKPTFNVSLRSQLPFITIQLLPQILIIIMVIYNANFNSHCNIAIIQNTVDNNIEYNILARNESITGWIEVVEEIKPRNIRVLRAGHSLLGGIFRETRDSIYGCFYLMEAVRLIERGASHEHERALQIGLGIGVLTASLQAHNVDLDVVELDPVVYDFAVNYFDLKHEHKIYLQDGRKFINNADAQTYDYVLHDVFTGGSVPSTLFSIEALEQIKRILKKNGILALNFVSSEQWPHAESFALVAKTIQTVFPYVKCFREGPRGGSVPFQNMVFFASSNYINFNIATQEDFLGSASREYVLRNFLNWQINLKKYQNVTNVITDEHNPLDELQRISAFEHWKVMRELFPQEFWINF</sequence>
<organism evidence="7 8">
    <name type="scientific">Gigaspora margarita</name>
    <dbReference type="NCBI Taxonomy" id="4874"/>
    <lineage>
        <taxon>Eukaryota</taxon>
        <taxon>Fungi</taxon>
        <taxon>Fungi incertae sedis</taxon>
        <taxon>Mucoromycota</taxon>
        <taxon>Glomeromycotina</taxon>
        <taxon>Glomeromycetes</taxon>
        <taxon>Diversisporales</taxon>
        <taxon>Gigasporaceae</taxon>
        <taxon>Gigaspora</taxon>
    </lineage>
</organism>
<name>A0A8H3WXN6_GIGMA</name>
<proteinExistence type="inferred from homology"/>
<dbReference type="NCBIfam" id="NF037959">
    <property type="entry name" value="MFS_SpdSyn"/>
    <property type="match status" value="1"/>
</dbReference>
<evidence type="ECO:0000256" key="1">
    <source>
        <dbReference type="ARBA" id="ARBA00007867"/>
    </source>
</evidence>
<dbReference type="PANTHER" id="PTHR43317:SF1">
    <property type="entry name" value="THERMOSPERMINE SYNTHASE ACAULIS5"/>
    <property type="match status" value="1"/>
</dbReference>
<dbReference type="EMBL" id="WTPW01002616">
    <property type="protein sequence ID" value="KAF0374319.1"/>
    <property type="molecule type" value="Genomic_DNA"/>
</dbReference>
<accession>A0A8H3WXN6</accession>
<dbReference type="GO" id="GO:0032259">
    <property type="term" value="P:methylation"/>
    <property type="evidence" value="ECO:0007669"/>
    <property type="project" value="UniProtKB-KW"/>
</dbReference>
<dbReference type="Proteomes" id="UP000439903">
    <property type="component" value="Unassembled WGS sequence"/>
</dbReference>
<dbReference type="GO" id="GO:0008168">
    <property type="term" value="F:methyltransferase activity"/>
    <property type="evidence" value="ECO:0007669"/>
    <property type="project" value="UniProtKB-KW"/>
</dbReference>
<feature type="domain" description="PABS" evidence="6">
    <location>
        <begin position="432"/>
        <end position="563"/>
    </location>
</feature>